<accession>A0ABT0PAU1</accession>
<comment type="caution">
    <text evidence="2">The sequence shown here is derived from an EMBL/GenBank/DDBJ whole genome shotgun (WGS) entry which is preliminary data.</text>
</comment>
<feature type="transmembrane region" description="Helical" evidence="1">
    <location>
        <begin position="269"/>
        <end position="286"/>
    </location>
</feature>
<feature type="transmembrane region" description="Helical" evidence="1">
    <location>
        <begin position="163"/>
        <end position="183"/>
    </location>
</feature>
<keyword evidence="1" id="KW-0812">Transmembrane</keyword>
<feature type="transmembrane region" description="Helical" evidence="1">
    <location>
        <begin position="220"/>
        <end position="236"/>
    </location>
</feature>
<keyword evidence="3" id="KW-1185">Reference proteome</keyword>
<evidence type="ECO:0000313" key="3">
    <source>
        <dbReference type="Proteomes" id="UP001203338"/>
    </source>
</evidence>
<protein>
    <submittedName>
        <fullName evidence="2">DUF2157 domain-containing protein</fullName>
    </submittedName>
</protein>
<feature type="transmembrane region" description="Helical" evidence="1">
    <location>
        <begin position="136"/>
        <end position="156"/>
    </location>
</feature>
<proteinExistence type="predicted"/>
<feature type="transmembrane region" description="Helical" evidence="1">
    <location>
        <begin position="69"/>
        <end position="89"/>
    </location>
</feature>
<feature type="transmembrane region" description="Helical" evidence="1">
    <location>
        <begin position="292"/>
        <end position="313"/>
    </location>
</feature>
<dbReference type="Proteomes" id="UP001203338">
    <property type="component" value="Unassembled WGS sequence"/>
</dbReference>
<feature type="transmembrane region" description="Helical" evidence="1">
    <location>
        <begin position="195"/>
        <end position="213"/>
    </location>
</feature>
<evidence type="ECO:0000256" key="1">
    <source>
        <dbReference type="SAM" id="Phobius"/>
    </source>
</evidence>
<dbReference type="EMBL" id="JAMFLX010000001">
    <property type="protein sequence ID" value="MCL6268512.1"/>
    <property type="molecule type" value="Genomic_DNA"/>
</dbReference>
<dbReference type="RefSeq" id="WP_249697345.1">
    <property type="nucleotide sequence ID" value="NZ_JAMFLX010000001.1"/>
</dbReference>
<gene>
    <name evidence="2" type="ORF">M3P05_00915</name>
</gene>
<keyword evidence="1" id="KW-1133">Transmembrane helix</keyword>
<feature type="transmembrane region" description="Helical" evidence="1">
    <location>
        <begin position="248"/>
        <end position="264"/>
    </location>
</feature>
<sequence>MSKALLKQAADKGLLHQEQVAPLFHFLQQQNSAIPKFDFTHVLYYFGGLLAIGALTLFMTLGWEEFGGWGILGLSLTYAITGFTLTHYFGNRERHIPAGICAAFVVALTPLAIYGFQQGMGWWPDEMVYREYHRYIKFLWIYMELGTLLIGAVVTWKYRYPFILMPVAVTLWYMSMDMTELFYGFDFTWKERGLVSIWFGFGMILLAFLVDIRSRKTLDYAFWLYIFGVIAFWGGLTSQDSNSELNKFLYFCVNLMLIGAGAILVRKVFVVFGAFGCCGYFGHLAYDVFENSWLFPIALALIGLSVIWLGVLWQKNEAVITERIRSILPVSFRELLESRNV</sequence>
<feature type="transmembrane region" description="Helical" evidence="1">
    <location>
        <begin position="96"/>
        <end position="116"/>
    </location>
</feature>
<reference evidence="2 3" key="1">
    <citation type="submission" date="2022-05" db="EMBL/GenBank/DDBJ databases">
        <authorList>
            <person name="Park J.-S."/>
        </authorList>
    </citation>
    <scope>NUCLEOTIDE SEQUENCE [LARGE SCALE GENOMIC DNA]</scope>
    <source>
        <strain evidence="2 3">2012CJ34-2</strain>
    </source>
</reference>
<name>A0ABT0PAU1_9GAMM</name>
<evidence type="ECO:0000313" key="2">
    <source>
        <dbReference type="EMBL" id="MCL6268512.1"/>
    </source>
</evidence>
<organism evidence="2 3">
    <name type="scientific">Parendozoicomonas callyspongiae</name>
    <dbReference type="NCBI Taxonomy" id="2942213"/>
    <lineage>
        <taxon>Bacteria</taxon>
        <taxon>Pseudomonadati</taxon>
        <taxon>Pseudomonadota</taxon>
        <taxon>Gammaproteobacteria</taxon>
        <taxon>Oceanospirillales</taxon>
        <taxon>Endozoicomonadaceae</taxon>
        <taxon>Parendozoicomonas</taxon>
    </lineage>
</organism>
<keyword evidence="1" id="KW-0472">Membrane</keyword>
<feature type="transmembrane region" description="Helical" evidence="1">
    <location>
        <begin position="42"/>
        <end position="63"/>
    </location>
</feature>